<dbReference type="EMBL" id="JAFNEN010000127">
    <property type="protein sequence ID" value="KAG8193181.1"/>
    <property type="molecule type" value="Genomic_DNA"/>
</dbReference>
<proteinExistence type="predicted"/>
<comment type="caution">
    <text evidence="2">The sequence shown here is derived from an EMBL/GenBank/DDBJ whole genome shotgun (WGS) entry which is preliminary data.</text>
</comment>
<protein>
    <submittedName>
        <fullName evidence="2">Uncharacterized protein</fullName>
    </submittedName>
</protein>
<dbReference type="Proteomes" id="UP000827092">
    <property type="component" value="Unassembled WGS sequence"/>
</dbReference>
<sequence>MQSTFVLCVLIVLLGAASAIVDVGDDNVIIRKPQTVEARQIEHGDDDHDHEEDHVEQNAHNANSTQAVFHNATETNSTPVVFHNNATDNITLAFEDEDYHTSEVPEVDDSGCQLRIRNELEKKCFIKFEDSVSRSLHIEAEAEQEKEVCCALEEYEKCCYRGYKATNCNTDKESLKETLKAARIFLGAITKNSCSAHRGRCSLSSAARTDRSSDVRVGLNQSLQVQRKLRGYP</sequence>
<keyword evidence="1" id="KW-0732">Signal</keyword>
<dbReference type="AlphaFoldDB" id="A0AAV6VC08"/>
<keyword evidence="3" id="KW-1185">Reference proteome</keyword>
<evidence type="ECO:0000313" key="3">
    <source>
        <dbReference type="Proteomes" id="UP000827092"/>
    </source>
</evidence>
<feature type="signal peptide" evidence="1">
    <location>
        <begin position="1"/>
        <end position="19"/>
    </location>
</feature>
<accession>A0AAV6VC08</accession>
<evidence type="ECO:0000256" key="1">
    <source>
        <dbReference type="SAM" id="SignalP"/>
    </source>
</evidence>
<gene>
    <name evidence="2" type="ORF">JTE90_005532</name>
</gene>
<reference evidence="2 3" key="1">
    <citation type="journal article" date="2022" name="Nat. Ecol. Evol.">
        <title>A masculinizing supergene underlies an exaggerated male reproductive morph in a spider.</title>
        <authorList>
            <person name="Hendrickx F."/>
            <person name="De Corte Z."/>
            <person name="Sonet G."/>
            <person name="Van Belleghem S.M."/>
            <person name="Kostlbacher S."/>
            <person name="Vangestel C."/>
        </authorList>
    </citation>
    <scope>NUCLEOTIDE SEQUENCE [LARGE SCALE GENOMIC DNA]</scope>
    <source>
        <strain evidence="2">W744_W776</strain>
    </source>
</reference>
<organism evidence="2 3">
    <name type="scientific">Oedothorax gibbosus</name>
    <dbReference type="NCBI Taxonomy" id="931172"/>
    <lineage>
        <taxon>Eukaryota</taxon>
        <taxon>Metazoa</taxon>
        <taxon>Ecdysozoa</taxon>
        <taxon>Arthropoda</taxon>
        <taxon>Chelicerata</taxon>
        <taxon>Arachnida</taxon>
        <taxon>Araneae</taxon>
        <taxon>Araneomorphae</taxon>
        <taxon>Entelegynae</taxon>
        <taxon>Araneoidea</taxon>
        <taxon>Linyphiidae</taxon>
        <taxon>Erigoninae</taxon>
        <taxon>Oedothorax</taxon>
    </lineage>
</organism>
<evidence type="ECO:0000313" key="2">
    <source>
        <dbReference type="EMBL" id="KAG8193181.1"/>
    </source>
</evidence>
<name>A0AAV6VC08_9ARAC</name>
<feature type="chain" id="PRO_5043865681" evidence="1">
    <location>
        <begin position="20"/>
        <end position="233"/>
    </location>
</feature>